<keyword evidence="1" id="KW-0732">Signal</keyword>
<comment type="caution">
    <text evidence="3">The sequence shown here is derived from an EMBL/GenBank/DDBJ whole genome shotgun (WGS) entry which is preliminary data.</text>
</comment>
<gene>
    <name evidence="3" type="ORF">FOA19_09930</name>
</gene>
<feature type="chain" id="PRO_5023034761" description="TTHB210-like domain-containing protein" evidence="1">
    <location>
        <begin position="23"/>
        <end position="263"/>
    </location>
</feature>
<dbReference type="RefSeq" id="WP_149090684.1">
    <property type="nucleotide sequence ID" value="NZ_VKKY01000002.1"/>
</dbReference>
<sequence length="263" mass="29386">MTNQFKSSPFFTRMMCWCSALACIMLFSTCEDDEDDNLEGTFYGPVVAVGQGNARTWVTTDNAGAPMAVGVTFSEQAINSNGLGNGMKMYTLALPAQAEQTLYDHVMLDWNPQGHDPIPLYGVPHFDLHFYMVSEAQVAAIQPQATMDEMPAEQFRPQNYILTPGVVPGMGAHWVDVTDMNNTPDNFDKTFIYGSHDGNFIFHEPMFTLDFLNTLPTVGTQTMSIPQPTAYQQPGLYPQRYSYSYNATTKEYTISLLDLTEKD</sequence>
<dbReference type="CDD" id="cd11669">
    <property type="entry name" value="TTHB210-like"/>
    <property type="match status" value="1"/>
</dbReference>
<dbReference type="InterPro" id="IPR040832">
    <property type="entry name" value="TTHB210-like_dom"/>
</dbReference>
<dbReference type="OrthoDB" id="2867208at2"/>
<dbReference type="AlphaFoldDB" id="A0A5B6TCL1"/>
<feature type="signal peptide" evidence="1">
    <location>
        <begin position="1"/>
        <end position="22"/>
    </location>
</feature>
<evidence type="ECO:0000256" key="1">
    <source>
        <dbReference type="SAM" id="SignalP"/>
    </source>
</evidence>
<feature type="domain" description="TTHB210-like" evidence="2">
    <location>
        <begin position="61"/>
        <end position="110"/>
    </location>
</feature>
<evidence type="ECO:0000313" key="4">
    <source>
        <dbReference type="Proteomes" id="UP000324133"/>
    </source>
</evidence>
<dbReference type="Proteomes" id="UP000324133">
    <property type="component" value="Unassembled WGS sequence"/>
</dbReference>
<dbReference type="InterPro" id="IPR033786">
    <property type="entry name" value="TTHB210-like"/>
</dbReference>
<reference evidence="3 4" key="1">
    <citation type="submission" date="2019-07" db="EMBL/GenBank/DDBJ databases">
        <title>Rufibacter sp. nov., isolated from lake sediment.</title>
        <authorList>
            <person name="Qu J.-H."/>
        </authorList>
    </citation>
    <scope>NUCLEOTIDE SEQUENCE [LARGE SCALE GENOMIC DNA]</scope>
    <source>
        <strain evidence="3 4">NBS58-1</strain>
    </source>
</reference>
<keyword evidence="4" id="KW-1185">Reference proteome</keyword>
<name>A0A5B6TCL1_9BACT</name>
<evidence type="ECO:0000259" key="2">
    <source>
        <dbReference type="Pfam" id="PF18197"/>
    </source>
</evidence>
<organism evidence="3 4">
    <name type="scientific">Rufibacter hautae</name>
    <dbReference type="NCBI Taxonomy" id="2595005"/>
    <lineage>
        <taxon>Bacteria</taxon>
        <taxon>Pseudomonadati</taxon>
        <taxon>Bacteroidota</taxon>
        <taxon>Cytophagia</taxon>
        <taxon>Cytophagales</taxon>
        <taxon>Hymenobacteraceae</taxon>
        <taxon>Rufibacter</taxon>
    </lineage>
</organism>
<dbReference type="Pfam" id="PF18197">
    <property type="entry name" value="TTHB210-like"/>
    <property type="match status" value="1"/>
</dbReference>
<protein>
    <recommendedName>
        <fullName evidence="2">TTHB210-like domain-containing protein</fullName>
    </recommendedName>
</protein>
<accession>A0A5B6TCL1</accession>
<proteinExistence type="predicted"/>
<evidence type="ECO:0000313" key="3">
    <source>
        <dbReference type="EMBL" id="KAA3437621.1"/>
    </source>
</evidence>
<dbReference type="EMBL" id="VKKY01000002">
    <property type="protein sequence ID" value="KAA3437621.1"/>
    <property type="molecule type" value="Genomic_DNA"/>
</dbReference>